<keyword evidence="3 5" id="KW-1133">Transmembrane helix</keyword>
<dbReference type="SUPFAM" id="SSF103473">
    <property type="entry name" value="MFS general substrate transporter"/>
    <property type="match status" value="2"/>
</dbReference>
<evidence type="ECO:0000256" key="4">
    <source>
        <dbReference type="ARBA" id="ARBA00023136"/>
    </source>
</evidence>
<feature type="transmembrane region" description="Helical" evidence="5">
    <location>
        <begin position="80"/>
        <end position="99"/>
    </location>
</feature>
<evidence type="ECO:0000256" key="5">
    <source>
        <dbReference type="SAM" id="Phobius"/>
    </source>
</evidence>
<evidence type="ECO:0000256" key="3">
    <source>
        <dbReference type="ARBA" id="ARBA00022989"/>
    </source>
</evidence>
<accession>A0ABN2R2W6</accession>
<feature type="transmembrane region" description="Helical" evidence="5">
    <location>
        <begin position="139"/>
        <end position="161"/>
    </location>
</feature>
<name>A0ABN2R2W6_9PSEU</name>
<evidence type="ECO:0000256" key="2">
    <source>
        <dbReference type="ARBA" id="ARBA00022692"/>
    </source>
</evidence>
<feature type="transmembrane region" description="Helical" evidence="5">
    <location>
        <begin position="298"/>
        <end position="321"/>
    </location>
</feature>
<dbReference type="InterPro" id="IPR011701">
    <property type="entry name" value="MFS"/>
</dbReference>
<evidence type="ECO:0000259" key="6">
    <source>
        <dbReference type="PROSITE" id="PS50850"/>
    </source>
</evidence>
<organism evidence="7 8">
    <name type="scientific">Amycolatopsis minnesotensis</name>
    <dbReference type="NCBI Taxonomy" id="337894"/>
    <lineage>
        <taxon>Bacteria</taxon>
        <taxon>Bacillati</taxon>
        <taxon>Actinomycetota</taxon>
        <taxon>Actinomycetes</taxon>
        <taxon>Pseudonocardiales</taxon>
        <taxon>Pseudonocardiaceae</taxon>
        <taxon>Amycolatopsis</taxon>
    </lineage>
</organism>
<comment type="subcellular location">
    <subcellularLocation>
        <location evidence="1">Cell membrane</location>
        <topology evidence="1">Multi-pass membrane protein</topology>
    </subcellularLocation>
</comment>
<evidence type="ECO:0000313" key="7">
    <source>
        <dbReference type="EMBL" id="GAA1962440.1"/>
    </source>
</evidence>
<feature type="domain" description="Major facilitator superfamily (MFS) profile" evidence="6">
    <location>
        <begin position="14"/>
        <end position="451"/>
    </location>
</feature>
<dbReference type="EMBL" id="BAAANN010000013">
    <property type="protein sequence ID" value="GAA1962440.1"/>
    <property type="molecule type" value="Genomic_DNA"/>
</dbReference>
<evidence type="ECO:0000256" key="1">
    <source>
        <dbReference type="ARBA" id="ARBA00004651"/>
    </source>
</evidence>
<feature type="transmembrane region" description="Helical" evidence="5">
    <location>
        <begin position="198"/>
        <end position="219"/>
    </location>
</feature>
<feature type="transmembrane region" description="Helical" evidence="5">
    <location>
        <begin position="225"/>
        <end position="248"/>
    </location>
</feature>
<protein>
    <submittedName>
        <fullName evidence="7">MFS transporter</fullName>
    </submittedName>
</protein>
<dbReference type="PROSITE" id="PS50850">
    <property type="entry name" value="MFS"/>
    <property type="match status" value="1"/>
</dbReference>
<dbReference type="Gene3D" id="1.20.1720.10">
    <property type="entry name" value="Multidrug resistance protein D"/>
    <property type="match status" value="1"/>
</dbReference>
<keyword evidence="8" id="KW-1185">Reference proteome</keyword>
<dbReference type="InterPro" id="IPR036259">
    <property type="entry name" value="MFS_trans_sf"/>
</dbReference>
<dbReference type="Proteomes" id="UP001501116">
    <property type="component" value="Unassembled WGS sequence"/>
</dbReference>
<keyword evidence="2 5" id="KW-0812">Transmembrane</keyword>
<feature type="transmembrane region" description="Helical" evidence="5">
    <location>
        <begin position="423"/>
        <end position="446"/>
    </location>
</feature>
<dbReference type="PANTHER" id="PTHR42718:SF40">
    <property type="entry name" value="METHYLENOMYCIN A RESISTANCE PROTEIN"/>
    <property type="match status" value="1"/>
</dbReference>
<feature type="transmembrane region" description="Helical" evidence="5">
    <location>
        <begin position="56"/>
        <end position="73"/>
    </location>
</feature>
<keyword evidence="4 5" id="KW-0472">Membrane</keyword>
<dbReference type="PANTHER" id="PTHR42718">
    <property type="entry name" value="MAJOR FACILITATOR SUPERFAMILY MULTIDRUG TRANSPORTER MFSC"/>
    <property type="match status" value="1"/>
</dbReference>
<feature type="transmembrane region" description="Helical" evidence="5">
    <location>
        <begin position="269"/>
        <end position="292"/>
    </location>
</feature>
<dbReference type="Pfam" id="PF07690">
    <property type="entry name" value="MFS_1"/>
    <property type="match status" value="1"/>
</dbReference>
<gene>
    <name evidence="7" type="ORF">GCM10009754_37150</name>
</gene>
<feature type="transmembrane region" description="Helical" evidence="5">
    <location>
        <begin position="12"/>
        <end position="36"/>
    </location>
</feature>
<dbReference type="CDD" id="cd17321">
    <property type="entry name" value="MFS_MMR_MDR_like"/>
    <property type="match status" value="1"/>
</dbReference>
<comment type="caution">
    <text evidence="7">The sequence shown here is derived from an EMBL/GenBank/DDBJ whole genome shotgun (WGS) entry which is preliminary data.</text>
</comment>
<dbReference type="RefSeq" id="WP_344419811.1">
    <property type="nucleotide sequence ID" value="NZ_BAAANN010000013.1"/>
</dbReference>
<sequence length="459" mass="46268">MTRAVAVTPRPAVAYAGVLLGVFVIVLDTTIVNVAAPRIQEDLHAGVDTAQWVVNGYNLAFAALLLSAGAMADRVGGRKVFLGGLALFALASLACGLSPSTAALIAARVAQGVGAACMLPTALSLAAKLHPEPRARARAFGRWAAIAGAATVLGPLAGGLLVDTLGWRAIFLLNLPVAALAGFLLARNAGETETRQRSFDVGGQVLGIVALAAVAIALTEAGKHGWGSGAAITALVVAALAALALVFVERRARAPMLPPSLVRHPPFRRVSAVGFVLSVGIYGQMFVLSLYFQHARGYSAWATGLALLPFAAVSMVGPVLAGRFIARGAVRGTLVAGQLAGAAGSLLLAMLGAHTGYWFAAIGLVLLGVCQSASQPAVAAATLQQAPAEHTGIASGVMTAARQVGSVCGVALLGGLLGGDVLSGLHVALLIVAALFALAAGLSWTVRPPEVPAQENGSP</sequence>
<dbReference type="Gene3D" id="1.20.1250.20">
    <property type="entry name" value="MFS general substrate transporter like domains"/>
    <property type="match status" value="1"/>
</dbReference>
<dbReference type="InterPro" id="IPR020846">
    <property type="entry name" value="MFS_dom"/>
</dbReference>
<feature type="transmembrane region" description="Helical" evidence="5">
    <location>
        <begin position="167"/>
        <end position="186"/>
    </location>
</feature>
<reference evidence="7 8" key="1">
    <citation type="journal article" date="2019" name="Int. J. Syst. Evol. Microbiol.">
        <title>The Global Catalogue of Microorganisms (GCM) 10K type strain sequencing project: providing services to taxonomists for standard genome sequencing and annotation.</title>
        <authorList>
            <consortium name="The Broad Institute Genomics Platform"/>
            <consortium name="The Broad Institute Genome Sequencing Center for Infectious Disease"/>
            <person name="Wu L."/>
            <person name="Ma J."/>
        </authorList>
    </citation>
    <scope>NUCLEOTIDE SEQUENCE [LARGE SCALE GENOMIC DNA]</scope>
    <source>
        <strain evidence="7 8">JCM 14545</strain>
    </source>
</reference>
<evidence type="ECO:0000313" key="8">
    <source>
        <dbReference type="Proteomes" id="UP001501116"/>
    </source>
</evidence>
<proteinExistence type="predicted"/>
<feature type="transmembrane region" description="Helical" evidence="5">
    <location>
        <begin position="105"/>
        <end position="127"/>
    </location>
</feature>